<keyword evidence="3" id="KW-0687">Ribonucleoprotein</keyword>
<organism evidence="4">
    <name type="scientific">Babesia sp. Lintan</name>
    <dbReference type="NCBI Taxonomy" id="462223"/>
    <lineage>
        <taxon>Eukaryota</taxon>
        <taxon>Sar</taxon>
        <taxon>Alveolata</taxon>
        <taxon>Apicomplexa</taxon>
        <taxon>Aconoidasida</taxon>
        <taxon>Piroplasmida</taxon>
        <taxon>Babesiidae</taxon>
        <taxon>Babesia</taxon>
    </lineage>
</organism>
<dbReference type="GO" id="GO:1990904">
    <property type="term" value="C:ribonucleoprotein complex"/>
    <property type="evidence" value="ECO:0007669"/>
    <property type="project" value="UniProtKB-KW"/>
</dbReference>
<dbReference type="InterPro" id="IPR023575">
    <property type="entry name" value="Ribosomal_uS19_SF"/>
</dbReference>
<evidence type="ECO:0000256" key="2">
    <source>
        <dbReference type="ARBA" id="ARBA00022980"/>
    </source>
</evidence>
<dbReference type="GO" id="GO:0003735">
    <property type="term" value="F:structural constituent of ribosome"/>
    <property type="evidence" value="ECO:0007669"/>
    <property type="project" value="InterPro"/>
</dbReference>
<dbReference type="AlphaFoldDB" id="A0A1L6BZV0"/>
<evidence type="ECO:0000313" key="4">
    <source>
        <dbReference type="EMBL" id="APQ42908.1"/>
    </source>
</evidence>
<dbReference type="GO" id="GO:0006412">
    <property type="term" value="P:translation"/>
    <property type="evidence" value="ECO:0007669"/>
    <property type="project" value="InterPro"/>
</dbReference>
<dbReference type="GO" id="GO:0005840">
    <property type="term" value="C:ribosome"/>
    <property type="evidence" value="ECO:0007669"/>
    <property type="project" value="UniProtKB-KW"/>
</dbReference>
<sequence>MSMYTSWKKIFIPKDIYRKLKYKNNKNKFIIKTYNRDVKISSLFNNTIIKVYNGKRFLPLKISSLKFNFKYRFFIPTKK</sequence>
<dbReference type="SUPFAM" id="SSF54570">
    <property type="entry name" value="Ribosomal protein S19"/>
    <property type="match status" value="1"/>
</dbReference>
<dbReference type="EMBL" id="KX881915">
    <property type="protein sequence ID" value="APQ42908.1"/>
    <property type="molecule type" value="Genomic_DNA"/>
</dbReference>
<protein>
    <submittedName>
        <fullName evidence="4">Ribosomal protein S19</fullName>
    </submittedName>
</protein>
<evidence type="ECO:0000256" key="1">
    <source>
        <dbReference type="ARBA" id="ARBA00007345"/>
    </source>
</evidence>
<dbReference type="PIRSF" id="PIRSF002144">
    <property type="entry name" value="Ribosomal_S19"/>
    <property type="match status" value="1"/>
</dbReference>
<name>A0A1L6BZV0_9APIC</name>
<dbReference type="Gene3D" id="3.30.860.10">
    <property type="entry name" value="30s Ribosomal Protein S19, Chain A"/>
    <property type="match status" value="1"/>
</dbReference>
<keyword evidence="2 4" id="KW-0689">Ribosomal protein</keyword>
<evidence type="ECO:0000256" key="3">
    <source>
        <dbReference type="ARBA" id="ARBA00023274"/>
    </source>
</evidence>
<dbReference type="InterPro" id="IPR002222">
    <property type="entry name" value="Ribosomal_uS19"/>
</dbReference>
<accession>A0A1L6BZV0</accession>
<comment type="similarity">
    <text evidence="1">Belongs to the universal ribosomal protein uS19 family.</text>
</comment>
<reference evidence="4" key="1">
    <citation type="journal article" date="2016" name="Vet. Parasitol.">
        <title>The apicoplast genomes of two taxonomic units of Babesia from sheep.</title>
        <authorList>
            <person name="Wang T."/>
            <person name="Guan G."/>
            <person name="Korhonen P.K."/>
            <person name="Koehler A.V."/>
            <person name="Hall R.S."/>
            <person name="Young N.D."/>
            <person name="Yin H."/>
            <person name="Gasser R.B."/>
        </authorList>
    </citation>
    <scope>NUCLEOTIDE SEQUENCE</scope>
</reference>
<proteinExistence type="inferred from homology"/>
<gene>
    <name evidence="4" type="ORF">BLAP_04</name>
</gene>
<dbReference type="Pfam" id="PF00203">
    <property type="entry name" value="Ribosomal_S19"/>
    <property type="match status" value="1"/>
</dbReference>